<name>A0A8X8YPD0_SALSN</name>
<keyword evidence="2" id="KW-1185">Reference proteome</keyword>
<reference evidence="1" key="2">
    <citation type="submission" date="2020-08" db="EMBL/GenBank/DDBJ databases">
        <title>Plant Genome Project.</title>
        <authorList>
            <person name="Zhang R.-G."/>
        </authorList>
    </citation>
    <scope>NUCLEOTIDE SEQUENCE</scope>
    <source>
        <strain evidence="1">Huo1</strain>
        <tissue evidence="1">Leaf</tissue>
    </source>
</reference>
<protein>
    <submittedName>
        <fullName evidence="1">Uncharacterized protein</fullName>
    </submittedName>
</protein>
<gene>
    <name evidence="1" type="ORF">SASPL_100211</name>
</gene>
<proteinExistence type="predicted"/>
<accession>A0A8X8YPD0</accession>
<reference evidence="1" key="1">
    <citation type="submission" date="2018-01" db="EMBL/GenBank/DDBJ databases">
        <authorList>
            <person name="Mao J.F."/>
        </authorList>
    </citation>
    <scope>NUCLEOTIDE SEQUENCE</scope>
    <source>
        <strain evidence="1">Huo1</strain>
        <tissue evidence="1">Leaf</tissue>
    </source>
</reference>
<dbReference type="EMBL" id="PNBA02000001">
    <property type="protein sequence ID" value="KAG6435340.1"/>
    <property type="molecule type" value="Genomic_DNA"/>
</dbReference>
<dbReference type="Proteomes" id="UP000298416">
    <property type="component" value="Unassembled WGS sequence"/>
</dbReference>
<sequence>MAEMKISPCEQAEAGSFHQNFMRDEEERPKVAHGQFSDEIPVISFAGIEKGEEADRGGDLALDFFALPSKEKLRFKNADHQVAVNSKSSRLLIATFLNPAPNAQVYPLKIGEGDKAVMEEPITFMEMDVQEEDEQRSSPRST</sequence>
<evidence type="ECO:0000313" key="2">
    <source>
        <dbReference type="Proteomes" id="UP000298416"/>
    </source>
</evidence>
<evidence type="ECO:0000313" key="1">
    <source>
        <dbReference type="EMBL" id="KAG6435340.1"/>
    </source>
</evidence>
<dbReference type="AlphaFoldDB" id="A0A8X8YPD0"/>
<comment type="caution">
    <text evidence="1">The sequence shown here is derived from an EMBL/GenBank/DDBJ whole genome shotgun (WGS) entry which is preliminary data.</text>
</comment>
<organism evidence="1">
    <name type="scientific">Salvia splendens</name>
    <name type="common">Scarlet sage</name>
    <dbReference type="NCBI Taxonomy" id="180675"/>
    <lineage>
        <taxon>Eukaryota</taxon>
        <taxon>Viridiplantae</taxon>
        <taxon>Streptophyta</taxon>
        <taxon>Embryophyta</taxon>
        <taxon>Tracheophyta</taxon>
        <taxon>Spermatophyta</taxon>
        <taxon>Magnoliopsida</taxon>
        <taxon>eudicotyledons</taxon>
        <taxon>Gunneridae</taxon>
        <taxon>Pentapetalae</taxon>
        <taxon>asterids</taxon>
        <taxon>lamiids</taxon>
        <taxon>Lamiales</taxon>
        <taxon>Lamiaceae</taxon>
        <taxon>Nepetoideae</taxon>
        <taxon>Mentheae</taxon>
        <taxon>Salviinae</taxon>
        <taxon>Salvia</taxon>
        <taxon>Salvia subgen. Calosphace</taxon>
        <taxon>core Calosphace</taxon>
    </lineage>
</organism>